<dbReference type="InterPro" id="IPR014755">
    <property type="entry name" value="Cu-Rt/internalin_Ig-like"/>
</dbReference>
<feature type="domain" description="DUF11" evidence="4">
    <location>
        <begin position="2061"/>
        <end position="2154"/>
    </location>
</feature>
<dbReference type="InterPro" id="IPR051172">
    <property type="entry name" value="Chlamydia_OmcB"/>
</dbReference>
<dbReference type="Gene3D" id="2.60.40.740">
    <property type="match status" value="3"/>
</dbReference>
<name>A5UJK0_METS3</name>
<dbReference type="InterPro" id="IPR013783">
    <property type="entry name" value="Ig-like_fold"/>
</dbReference>
<feature type="transmembrane region" description="Helical" evidence="3">
    <location>
        <begin position="2856"/>
        <end position="2874"/>
    </location>
</feature>
<dbReference type="InterPro" id="IPR011050">
    <property type="entry name" value="Pectin_lyase_fold/virulence"/>
</dbReference>
<evidence type="ECO:0000259" key="4">
    <source>
        <dbReference type="Pfam" id="PF01345"/>
    </source>
</evidence>
<dbReference type="eggNOG" id="arCOG07611">
    <property type="taxonomic scope" value="Archaea"/>
</dbReference>
<gene>
    <name evidence="5" type="ordered locus">Msm_0173</name>
</gene>
<keyword evidence="1" id="KW-0732">Signal</keyword>
<feature type="domain" description="DUF11" evidence="4">
    <location>
        <begin position="2276"/>
        <end position="2371"/>
    </location>
</feature>
<feature type="domain" description="DUF11" evidence="4">
    <location>
        <begin position="1845"/>
        <end position="1938"/>
    </location>
</feature>
<dbReference type="Gene3D" id="2.60.40.10">
    <property type="entry name" value="Immunoglobulins"/>
    <property type="match status" value="3"/>
</dbReference>
<dbReference type="InterPro" id="IPR023827">
    <property type="entry name" value="Peptidase_S8_Asp-AS"/>
</dbReference>
<dbReference type="GO" id="GO:0016787">
    <property type="term" value="F:hydrolase activity"/>
    <property type="evidence" value="ECO:0007669"/>
    <property type="project" value="UniProtKB-KW"/>
</dbReference>
<dbReference type="BioCyc" id="MSMI420247:GHWZ-174-MONOMER"/>
<evidence type="ECO:0000313" key="6">
    <source>
        <dbReference type="Proteomes" id="UP000001992"/>
    </source>
</evidence>
<dbReference type="EnsemblBacteria" id="ABQ86378">
    <property type="protein sequence ID" value="ABQ86378"/>
    <property type="gene ID" value="Msm_0173"/>
</dbReference>
<evidence type="ECO:0000256" key="3">
    <source>
        <dbReference type="SAM" id="Phobius"/>
    </source>
</evidence>
<dbReference type="EMBL" id="CP000678">
    <property type="protein sequence ID" value="ABQ86378.1"/>
    <property type="molecule type" value="Genomic_DNA"/>
</dbReference>
<dbReference type="PATRIC" id="fig|420247.28.peg.176"/>
<dbReference type="Proteomes" id="UP000001992">
    <property type="component" value="Chromosome"/>
</dbReference>
<dbReference type="PROSITE" id="PS00136">
    <property type="entry name" value="SUBTILASE_ASP"/>
    <property type="match status" value="1"/>
</dbReference>
<dbReference type="InterPro" id="IPR001434">
    <property type="entry name" value="OmcB-like_DUF11"/>
</dbReference>
<feature type="domain" description="DUF11" evidence="4">
    <location>
        <begin position="1200"/>
        <end position="1294"/>
    </location>
</feature>
<keyword evidence="3" id="KW-0812">Transmembrane</keyword>
<feature type="domain" description="DUF11" evidence="4">
    <location>
        <begin position="1630"/>
        <end position="1729"/>
    </location>
</feature>
<feature type="domain" description="DUF11" evidence="4">
    <location>
        <begin position="1953"/>
        <end position="2047"/>
    </location>
</feature>
<feature type="domain" description="DUF11" evidence="4">
    <location>
        <begin position="1523"/>
        <end position="1622"/>
    </location>
</feature>
<dbReference type="InterPro" id="IPR006626">
    <property type="entry name" value="PbH1"/>
</dbReference>
<dbReference type="NCBIfam" id="TIGR01451">
    <property type="entry name" value="B_ant_repeat"/>
    <property type="match status" value="18"/>
</dbReference>
<dbReference type="eggNOG" id="arCOG02499">
    <property type="taxonomic scope" value="Archaea"/>
</dbReference>
<dbReference type="HOGENOM" id="CLU_000546_0_0_2"/>
<sequence>MRKFFEFYNWCVDKMVKKIFAVVGSALLFLLIIGASSAADIDINNDGTFSDVQNGINQAQSGDTIYLNNHTFTGSGSEISVAGGWFSNKDEITIDGSINPNKGGTGNEMSTLDAKSSSRVFNIGASSITLKNIIITNGKYSGRDANGAGVYSSGSNLVLENCVISNCEASSSSRGDVHSALYSENTVTLSRCTLVNNKATSTYNTVTNSYVVRTASFDGSMTDCIVRDNYVSSIGAMAIGITIVGSSSNKVSNTKFMNNYATSTNGNAFGAALHVLGTVSNCTFEYNQANSDVNNSHAGALCFRPGSTVYNCTFIGNIAYRGAATTFHASGELKDCIFINNTATGFGGAISTGYDGTTGQKVKISNSYFEGNAAPIGGAITTHGNDITVDNSTFISNKAADDGGAVYVVDDGITVLNSNFGNNSAKNHAGAIYVKGNNVKIQNATFVNNSAHFAGAVRVEGSSVNVLNATFIGNKAISDGVSKSQAGALGISGNNVNIDSSYFANNTVEGDAGAICVIGSHIKVTNSQFYSNHANPFNNDLNTGLGGAIYTMGNNVTYDNAIFRYNTAVNGSALFVDGVASLKNIVFYRNQAYTYVLPIIVQNPKTPYGVTVNVTVVIIGGNNIANAIHHVGQLNDISFDNVTYLFNVNGTIMNRTTGADEIHPVDGVENSKNGTLIYRDERENTQSINPIVIYNEDGNIIYNETLISSIYGDVRFSLSGLAPGNYTIKAEHPEDLFYKAIKNETNFEVVGFVDLDVDITTDKNYYGLDEEVEWTISLTNHGPHTDNNCYVNGIKLEDIVGFTPSKGTFDAATGIWKVGKLAKNEVVTLKVKTKTTSLGTVTLTVNAVNSTEDTNISNNVATKTIYIQELPKVVPTKDVNVTNPNYGDKVKYTIVVSNVGKITADVTLTDILDKGLIFTGASGNYEYDSTTRTVTWNIDGLAVGQNLTFYVYATVDAYGVLNNTVTVGDNTVIRNVTVPEITPDKTIDNDSPNFGDKVSYTVTVTNGEFEANNVIVKDVVGNGLTVTDISDNGQYDPITHTITWIVDLAKNEVKTFTVEATVSGYGNISNKVVVGNKTIFKNVDVPEITPKKDVNNTTPNFGENVAYTIVVSNDGISDAKQVVITDTLAKGLKFLGANYNGVYDENTHTVTWTLDIDSGKTVELKVNVTVEDYGVLVNRVTVGDKTSSVDIAVPEIIPDKTANVTDANFGDNVTYTVTVTNDGDVDASQVVIVDQLGNGLKYVSSSDGGVWDEKTNTVTWIVDLAAGKTKTLNVVATVVGYGNVTNSLAVGNKTSKINVNVPEITPNKTVDNKNPNFGDNVTYTIVVSNDGAADAKNVVVKDILAPGFKFIEANYGGVYDELTRTVTWIVDVNAKGHVDLTIKVIVEDYGVLTNNVTVGNKTSSVNITVPEIIPNKTADIENPNFGDEVTYTVNITNVGKSNAVNVAVRDVLGEGLELISADGGVYNPITRTITWTVNLNSGETKSFKVVAKVIGYGNVTNSLVVGNKTSAVDVDVPEIIPSKDADNKYPNFGDSIDYTITVNNIGKADAKHVVVVDRLDNGLKYVSSSHNGVYDEASHTVTWVVDIAAGSSLDLTVTAVADEYGVLTNIVSVGDKSASVDVNVPEIIPNKTADIENPNFGDNVTYTVTVTNDGNADAKAVVVRDVLGKDLKFVSATGTYTFDEATNTITWTVDVDAGKTETFTVVATVINYGNVTNSLVVGNKTFNKNVTVPEITPDKTVDNENPNFGDDLTYTVTVKNEGNGNANDVIIVDALGKGLEYVSSTGNYDNKTNTITWKVDLASGETKTFTVVAKIVGYTDVTNEVTVGNKTAAVTVDIPEIIPAKDVNNTTPNFGDKVEYTITVNNNANKDAKQVVIVDTLGKGLKFINASHNGKYDESTRTITWIIDLGAGESAVFSVNAAVEAYGNINNTVVVGNKSATKNITVPEIIPGKSVDVENPNFGDTVTYTVVVTNNGVVDAKQVVVKDILDKGLKFVKATGEYTFDEDSHTVTWIIDLAKGESQTFYVTAVAEAYGVLINDVTVGDNTASADVVVPEIIPDKTANITNPNFGDKVDYTVTVTNDGMGDANNVVIVDMLGEGLTFVSASDNGVWDPVKRTVTWIVDLAKGESKVFSVIATVSGYGNVTNSLVVGNKTISVNVTVPEIIPDKTVGIENPNFGDNVTYTVKVTNDGIGDANNVVVKDILGEGLTFVDATGNYTFDEATRTVTWIVDLAKGESRTFYVNAIVSGYGNVTNSLVVGNKTTGVNVTVPEINPDKTANITNPNFGDKVDYTVTVTNDGIGDAKDVVVRDVLGEGLTFVDATGNYSFDEATRTVTWIVDLAKGESKVFSVIATVVGYGNVTNSLVVGNKTTGVNVTVPEIIPDKTANISNPNFGDNVNYTVTVTNDGIGDAKDVVVRDVLGEGLKFVSATGNYSFDEATRTVTWIVDLAKGESKVFSVIATVVGYGNVTNSLVVGNKTAGVNVTVPEINPDKTVDNEIPNFGDNVTYTVTVTNDGIGDANNVVITDVLDKGLKFLNATGNFTYDEKTGIITWIVDLAKGETKTFNVNVTVLGYGVLPNTVAVGNKTAVRNITVPEIITVKEVNSSDIHIGDEITYTITVSNPGKINATNVVIRDILPEGLKFINASNGGVYDPVTGIITWILNITANSTVDLTADVCVNKSGNITNTVNVGNKTSNCTIESGDIVDLEIHIVADKSEIYVGDNVVYTVTVINNGPSDAINTIANILIPNALSILSYNATKGTFDITSGNWSIGNLTNGEKVVLTFVAKALNEGNSTVHVNVTSETFEVIMENNYDNVTVKVLKKAAPIGPDKQVHPDGSSSDNECGKSVNLPNTGNPLVMLLLCILSVIFVGSRKRKL</sequence>
<feature type="domain" description="DUF11" evidence="4">
    <location>
        <begin position="1739"/>
        <end position="1830"/>
    </location>
</feature>
<feature type="domain" description="DUF11" evidence="4">
    <location>
        <begin position="1415"/>
        <end position="1513"/>
    </location>
</feature>
<protein>
    <submittedName>
        <fullName evidence="5">Adhesin-like protein</fullName>
    </submittedName>
</protein>
<dbReference type="Gene3D" id="2.60.40.1220">
    <property type="match status" value="7"/>
</dbReference>
<dbReference type="PANTHER" id="PTHR34819">
    <property type="entry name" value="LARGE CYSTEINE-RICH PERIPLASMIC PROTEIN OMCB"/>
    <property type="match status" value="1"/>
</dbReference>
<keyword evidence="6" id="KW-1185">Reference proteome</keyword>
<keyword evidence="2" id="KW-0378">Hydrolase</keyword>
<feature type="domain" description="DUF11" evidence="4">
    <location>
        <begin position="1091"/>
        <end position="1186"/>
    </location>
</feature>
<accession>A5UJK0</accession>
<keyword evidence="3" id="KW-0472">Membrane</keyword>
<dbReference type="KEGG" id="msi:Msm_0173"/>
<dbReference type="InterPro" id="IPR047589">
    <property type="entry name" value="DUF11_rpt"/>
</dbReference>
<feature type="domain" description="DUF11" evidence="4">
    <location>
        <begin position="876"/>
        <end position="970"/>
    </location>
</feature>
<feature type="domain" description="DUF11" evidence="4">
    <location>
        <begin position="2600"/>
        <end position="2695"/>
    </location>
</feature>
<evidence type="ECO:0000256" key="2">
    <source>
        <dbReference type="ARBA" id="ARBA00022801"/>
    </source>
</evidence>
<feature type="domain" description="DUF11" evidence="4">
    <location>
        <begin position="2707"/>
        <end position="2820"/>
    </location>
</feature>
<reference evidence="5 6" key="1">
    <citation type="journal article" date="2007" name="Proc. Natl. Acad. Sci. U.S.A.">
        <title>Genomic and metabolic adaptations of Methanobrevibacter smithii to the human gut.</title>
        <authorList>
            <person name="Samuel B.S."/>
            <person name="Hansen E.E."/>
            <person name="Manchester J.K."/>
            <person name="Coutinho P.M."/>
            <person name="Henrissat B."/>
            <person name="Fulton R."/>
            <person name="Latreille P."/>
            <person name="Kim K."/>
            <person name="Wilson R.K."/>
            <person name="Gordon J.I."/>
        </authorList>
    </citation>
    <scope>NUCLEOTIDE SEQUENCE [LARGE SCALE GENOMIC DNA]</scope>
    <source>
        <strain evidence="6">ATCC 35061 / DSM 861 / OCM 144 / PS</strain>
    </source>
</reference>
<dbReference type="Gene3D" id="2.60.40.1170">
    <property type="entry name" value="Mu homology domain, subdomain B"/>
    <property type="match status" value="3"/>
</dbReference>
<dbReference type="PANTHER" id="PTHR34819:SF3">
    <property type="entry name" value="CELL SURFACE PROTEIN"/>
    <property type="match status" value="1"/>
</dbReference>
<dbReference type="Pfam" id="PF01345">
    <property type="entry name" value="DUF11"/>
    <property type="match status" value="19"/>
</dbReference>
<evidence type="ECO:0000256" key="1">
    <source>
        <dbReference type="ARBA" id="ARBA00022729"/>
    </source>
</evidence>
<dbReference type="SUPFAM" id="SSF51126">
    <property type="entry name" value="Pectin lyase-like"/>
    <property type="match status" value="2"/>
</dbReference>
<feature type="domain" description="DUF11" evidence="4">
    <location>
        <begin position="1307"/>
        <end position="1402"/>
    </location>
</feature>
<organism evidence="5 6">
    <name type="scientific">Methanobrevibacter smithii (strain ATCC 35061 / DSM 861 / OCM 144 / PS)</name>
    <dbReference type="NCBI Taxonomy" id="420247"/>
    <lineage>
        <taxon>Archaea</taxon>
        <taxon>Methanobacteriati</taxon>
        <taxon>Methanobacteriota</taxon>
        <taxon>Methanomada group</taxon>
        <taxon>Methanobacteria</taxon>
        <taxon>Methanobacteriales</taxon>
        <taxon>Methanobacteriaceae</taxon>
        <taxon>Methanobrevibacter</taxon>
    </lineage>
</organism>
<proteinExistence type="predicted"/>
<feature type="domain" description="DUF11" evidence="4">
    <location>
        <begin position="985"/>
        <end position="1077"/>
    </location>
</feature>
<feature type="domain" description="DUF11" evidence="4">
    <location>
        <begin position="754"/>
        <end position="865"/>
    </location>
</feature>
<feature type="domain" description="DUF11" evidence="4">
    <location>
        <begin position="2169"/>
        <end position="2263"/>
    </location>
</feature>
<dbReference type="SMART" id="SM00710">
    <property type="entry name" value="PbH1"/>
    <property type="match status" value="15"/>
</dbReference>
<keyword evidence="3" id="KW-1133">Transmembrane helix</keyword>
<feature type="domain" description="DUF11" evidence="4">
    <location>
        <begin position="2385"/>
        <end position="2479"/>
    </location>
</feature>
<feature type="domain" description="DUF11" evidence="4">
    <location>
        <begin position="2492"/>
        <end position="2587"/>
    </location>
</feature>
<evidence type="ECO:0000313" key="5">
    <source>
        <dbReference type="EMBL" id="ABQ86378.1"/>
    </source>
</evidence>